<organism evidence="12">
    <name type="scientific">Volvariella volvacea</name>
    <dbReference type="NCBI Taxonomy" id="36659"/>
    <lineage>
        <taxon>Eukaryota</taxon>
        <taxon>Fungi</taxon>
        <taxon>Dikarya</taxon>
        <taxon>Basidiomycota</taxon>
        <taxon>Agaricomycotina</taxon>
        <taxon>Agaricomycetes</taxon>
        <taxon>Agaricomycetidae</taxon>
        <taxon>Agaricales</taxon>
        <taxon>Pluteineae</taxon>
        <taxon>Pluteaceae</taxon>
        <taxon>Volvariella</taxon>
    </lineage>
</organism>
<feature type="transmembrane region" description="Helical" evidence="11">
    <location>
        <begin position="12"/>
        <end position="29"/>
    </location>
</feature>
<evidence type="ECO:0000256" key="3">
    <source>
        <dbReference type="ARBA" id="ARBA00022507"/>
    </source>
</evidence>
<protein>
    <submittedName>
        <fullName evidence="12">Ste3-like pheromone receptor 1</fullName>
    </submittedName>
</protein>
<evidence type="ECO:0000256" key="10">
    <source>
        <dbReference type="SAM" id="MobiDB-lite"/>
    </source>
</evidence>
<keyword evidence="6" id="KW-0297">G-protein coupled receptor</keyword>
<dbReference type="InterPro" id="IPR001499">
    <property type="entry name" value="GPCR_STE3"/>
</dbReference>
<feature type="compositionally biased region" description="Low complexity" evidence="10">
    <location>
        <begin position="376"/>
        <end position="404"/>
    </location>
</feature>
<evidence type="ECO:0000256" key="1">
    <source>
        <dbReference type="ARBA" id="ARBA00004141"/>
    </source>
</evidence>
<keyword evidence="7 11" id="KW-0472">Membrane</keyword>
<evidence type="ECO:0000256" key="4">
    <source>
        <dbReference type="ARBA" id="ARBA00022692"/>
    </source>
</evidence>
<dbReference type="PRINTS" id="PR00899">
    <property type="entry name" value="GPCRSTE3"/>
</dbReference>
<evidence type="ECO:0000256" key="9">
    <source>
        <dbReference type="ARBA" id="ARBA00023224"/>
    </source>
</evidence>
<dbReference type="EMBL" id="JX982139">
    <property type="protein sequence ID" value="AGC59704.1"/>
    <property type="molecule type" value="Genomic_DNA"/>
</dbReference>
<keyword evidence="3" id="KW-0589">Pheromone response</keyword>
<comment type="subcellular location">
    <subcellularLocation>
        <location evidence="1">Membrane</location>
        <topology evidence="1">Multi-pass membrane protein</topology>
    </subcellularLocation>
</comment>
<dbReference type="PRINTS" id="PR00901">
    <property type="entry name" value="PHEROMONEBAR"/>
</dbReference>
<keyword evidence="4 11" id="KW-0812">Transmembrane</keyword>
<evidence type="ECO:0000256" key="5">
    <source>
        <dbReference type="ARBA" id="ARBA00022989"/>
    </source>
</evidence>
<dbReference type="PANTHER" id="PTHR28097">
    <property type="entry name" value="PHEROMONE A FACTOR RECEPTOR"/>
    <property type="match status" value="1"/>
</dbReference>
<evidence type="ECO:0000256" key="2">
    <source>
        <dbReference type="ARBA" id="ARBA00011085"/>
    </source>
</evidence>
<evidence type="ECO:0000256" key="6">
    <source>
        <dbReference type="ARBA" id="ARBA00023040"/>
    </source>
</evidence>
<gene>
    <name evidence="12" type="primary">ste3.1</name>
</gene>
<dbReference type="GO" id="GO:0004934">
    <property type="term" value="F:mating-type alpha-factor pheromone receptor activity"/>
    <property type="evidence" value="ECO:0007669"/>
    <property type="project" value="InterPro"/>
</dbReference>
<evidence type="ECO:0000256" key="8">
    <source>
        <dbReference type="ARBA" id="ARBA00023170"/>
    </source>
</evidence>
<reference evidence="12" key="1">
    <citation type="submission" date="2012-10" db="EMBL/GenBank/DDBJ databases">
        <title>Genome sequencing, a new way to reveal the sex of basidiomyces Volvariella volvacea.</title>
        <authorList>
            <person name="Xie B.G."/>
            <person name="Chen B.Z."/>
        </authorList>
    </citation>
    <scope>NUCLEOTIDE SEQUENCE</scope>
    <source>
        <strain evidence="12">PYd21</strain>
    </source>
</reference>
<dbReference type="InterPro" id="IPR000481">
    <property type="entry name" value="GPCR_Pheromne_B_alpha_rcpt"/>
</dbReference>
<feature type="transmembrane region" description="Helical" evidence="11">
    <location>
        <begin position="117"/>
        <end position="137"/>
    </location>
</feature>
<feature type="transmembrane region" description="Helical" evidence="11">
    <location>
        <begin position="41"/>
        <end position="59"/>
    </location>
</feature>
<name>L7V2Y1_9AGAR</name>
<feature type="region of interest" description="Disordered" evidence="10">
    <location>
        <begin position="432"/>
        <end position="469"/>
    </location>
</feature>
<dbReference type="CDD" id="cd14966">
    <property type="entry name" value="7tmD_STE3"/>
    <property type="match status" value="1"/>
</dbReference>
<sequence>MPPNGDPTYPLYPILAFFGFVLSLIPLPWHVQAWNSGTCAFMLWTGTICLAYFINSLVWRGSVENVAPVWCDISTKLTIGVSVGIPAAILCISRRMYKITTLQAAFLTRQDKRRMVLVDLCIALGLPILIMALHIIVQSHRFDILEDIGCHAVIYNTPPAYPLILLWPLLLGTLSSVYSALTLRAFWLHKSLLRQHLRPSPSSTINTSPSLTLSRYRRLILLSLLDITFTLPLSIYTLYISNKGVSLSPYTSWRSVHHDFSHVGQYSAEIWRADEARERAVEMTRWLPVFCALLFWGVVGTAREARERYGRVWRSAVRRWVRGAREGEVEGEGRAPAWVRPLRADPNATIGALLPVHVHRDRDYGVPHQARAWAETSVSSTVHTPSHTKNSPSHSSTSSSTSTTVAGPPFPSHGSVSRASYTSKASSIRSFYTAPSTPIHPTRPEERRELNNNDTSATRTGSGSHQASSSNFKFETLLLIPSASRQRVLL</sequence>
<feature type="transmembrane region" description="Helical" evidence="11">
    <location>
        <begin position="219"/>
        <end position="240"/>
    </location>
</feature>
<proteinExistence type="inferred from homology"/>
<feature type="compositionally biased region" description="Basic and acidic residues" evidence="10">
    <location>
        <begin position="442"/>
        <end position="451"/>
    </location>
</feature>
<accession>L7V2Y1</accession>
<evidence type="ECO:0000256" key="11">
    <source>
        <dbReference type="SAM" id="Phobius"/>
    </source>
</evidence>
<dbReference type="PANTHER" id="PTHR28097:SF1">
    <property type="entry name" value="PHEROMONE A FACTOR RECEPTOR"/>
    <property type="match status" value="1"/>
</dbReference>
<feature type="compositionally biased region" description="Polar residues" evidence="10">
    <location>
        <begin position="452"/>
        <end position="469"/>
    </location>
</feature>
<dbReference type="GO" id="GO:0000750">
    <property type="term" value="P:pheromone-dependent signal transduction involved in conjugation with cellular fusion"/>
    <property type="evidence" value="ECO:0007669"/>
    <property type="project" value="TreeGrafter"/>
</dbReference>
<keyword evidence="5 11" id="KW-1133">Transmembrane helix</keyword>
<dbReference type="Pfam" id="PF02076">
    <property type="entry name" value="STE3"/>
    <property type="match status" value="1"/>
</dbReference>
<keyword evidence="9" id="KW-0807">Transducer</keyword>
<keyword evidence="8 12" id="KW-0675">Receptor</keyword>
<dbReference type="GO" id="GO:0005886">
    <property type="term" value="C:plasma membrane"/>
    <property type="evidence" value="ECO:0007669"/>
    <property type="project" value="TreeGrafter"/>
</dbReference>
<comment type="similarity">
    <text evidence="2">Belongs to the G-protein coupled receptor 4 family.</text>
</comment>
<feature type="transmembrane region" description="Helical" evidence="11">
    <location>
        <begin position="79"/>
        <end position="97"/>
    </location>
</feature>
<evidence type="ECO:0000256" key="7">
    <source>
        <dbReference type="ARBA" id="ARBA00023136"/>
    </source>
</evidence>
<evidence type="ECO:0000313" key="12">
    <source>
        <dbReference type="EMBL" id="AGC59704.1"/>
    </source>
</evidence>
<dbReference type="AlphaFoldDB" id="L7V2Y1"/>
<feature type="region of interest" description="Disordered" evidence="10">
    <location>
        <begin position="375"/>
        <end position="418"/>
    </location>
</feature>
<feature type="transmembrane region" description="Helical" evidence="11">
    <location>
        <begin position="165"/>
        <end position="188"/>
    </location>
</feature>